<dbReference type="InterPro" id="IPR039425">
    <property type="entry name" value="RNA_pol_sigma-70-like"/>
</dbReference>
<evidence type="ECO:0000259" key="5">
    <source>
        <dbReference type="Pfam" id="PF04542"/>
    </source>
</evidence>
<dbReference type="GO" id="GO:0003677">
    <property type="term" value="F:DNA binding"/>
    <property type="evidence" value="ECO:0007669"/>
    <property type="project" value="InterPro"/>
</dbReference>
<keyword evidence="3" id="KW-0731">Sigma factor</keyword>
<evidence type="ECO:0000313" key="7">
    <source>
        <dbReference type="EMBL" id="RGY12572.1"/>
    </source>
</evidence>
<evidence type="ECO:0000259" key="6">
    <source>
        <dbReference type="Pfam" id="PF08281"/>
    </source>
</evidence>
<dbReference type="InterPro" id="IPR013249">
    <property type="entry name" value="RNA_pol_sigma70_r4_t2"/>
</dbReference>
<comment type="caution">
    <text evidence="7">The sequence shown here is derived from an EMBL/GenBank/DDBJ whole genome shotgun (WGS) entry which is preliminary data.</text>
</comment>
<dbReference type="GO" id="GO:0016987">
    <property type="term" value="F:sigma factor activity"/>
    <property type="evidence" value="ECO:0007669"/>
    <property type="project" value="UniProtKB-KW"/>
</dbReference>
<dbReference type="Gene3D" id="1.10.10.10">
    <property type="entry name" value="Winged helix-like DNA-binding domain superfamily/Winged helix DNA-binding domain"/>
    <property type="match status" value="1"/>
</dbReference>
<dbReference type="InterPro" id="IPR036388">
    <property type="entry name" value="WH-like_DNA-bd_sf"/>
</dbReference>
<protein>
    <submittedName>
        <fullName evidence="7">RNA polymerase sigma-70 factor</fullName>
    </submittedName>
</protein>
<organism evidence="7 8">
    <name type="scientific">Butyricimonas virosa</name>
    <dbReference type="NCBI Taxonomy" id="544645"/>
    <lineage>
        <taxon>Bacteria</taxon>
        <taxon>Pseudomonadati</taxon>
        <taxon>Bacteroidota</taxon>
        <taxon>Bacteroidia</taxon>
        <taxon>Bacteroidales</taxon>
        <taxon>Odoribacteraceae</taxon>
        <taxon>Butyricimonas</taxon>
    </lineage>
</organism>
<dbReference type="PANTHER" id="PTHR43133:SF46">
    <property type="entry name" value="RNA POLYMERASE SIGMA-70 FACTOR ECF SUBFAMILY"/>
    <property type="match status" value="1"/>
</dbReference>
<evidence type="ECO:0000256" key="2">
    <source>
        <dbReference type="ARBA" id="ARBA00023015"/>
    </source>
</evidence>
<accession>A0A413IIQ6</accession>
<dbReference type="SUPFAM" id="SSF88659">
    <property type="entry name" value="Sigma3 and sigma4 domains of RNA polymerase sigma factors"/>
    <property type="match status" value="1"/>
</dbReference>
<keyword evidence="2" id="KW-0805">Transcription regulation</keyword>
<evidence type="ECO:0000256" key="4">
    <source>
        <dbReference type="ARBA" id="ARBA00023163"/>
    </source>
</evidence>
<evidence type="ECO:0000256" key="1">
    <source>
        <dbReference type="ARBA" id="ARBA00010641"/>
    </source>
</evidence>
<proteinExistence type="inferred from homology"/>
<dbReference type="RefSeq" id="WP_117775610.1">
    <property type="nucleotide sequence ID" value="NZ_CAUGOG010000043.1"/>
</dbReference>
<dbReference type="InterPro" id="IPR013324">
    <property type="entry name" value="RNA_pol_sigma_r3/r4-like"/>
</dbReference>
<reference evidence="7 8" key="1">
    <citation type="submission" date="2018-08" db="EMBL/GenBank/DDBJ databases">
        <title>A genome reference for cultivated species of the human gut microbiota.</title>
        <authorList>
            <person name="Zou Y."/>
            <person name="Xue W."/>
            <person name="Luo G."/>
        </authorList>
    </citation>
    <scope>NUCLEOTIDE SEQUENCE [LARGE SCALE GENOMIC DNA]</scope>
    <source>
        <strain evidence="7 8">OF02-7</strain>
    </source>
</reference>
<dbReference type="InterPro" id="IPR013325">
    <property type="entry name" value="RNA_pol_sigma_r2"/>
</dbReference>
<dbReference type="SUPFAM" id="SSF88946">
    <property type="entry name" value="Sigma2 domain of RNA polymerase sigma factors"/>
    <property type="match status" value="1"/>
</dbReference>
<dbReference type="InterPro" id="IPR014327">
    <property type="entry name" value="RNA_pol_sigma70_bacteroid"/>
</dbReference>
<evidence type="ECO:0000313" key="8">
    <source>
        <dbReference type="Proteomes" id="UP000286063"/>
    </source>
</evidence>
<dbReference type="InterPro" id="IPR007627">
    <property type="entry name" value="RNA_pol_sigma70_r2"/>
</dbReference>
<name>A0A413IIQ6_9BACT</name>
<dbReference type="InterPro" id="IPR014284">
    <property type="entry name" value="RNA_pol_sigma-70_dom"/>
</dbReference>
<keyword evidence="4" id="KW-0804">Transcription</keyword>
<dbReference type="OrthoDB" id="659577at2"/>
<dbReference type="Proteomes" id="UP000286063">
    <property type="component" value="Unassembled WGS sequence"/>
</dbReference>
<dbReference type="NCBIfam" id="TIGR02985">
    <property type="entry name" value="Sig70_bacteroi1"/>
    <property type="match status" value="1"/>
</dbReference>
<dbReference type="Pfam" id="PF08281">
    <property type="entry name" value="Sigma70_r4_2"/>
    <property type="match status" value="1"/>
</dbReference>
<dbReference type="Pfam" id="PF04542">
    <property type="entry name" value="Sigma70_r2"/>
    <property type="match status" value="1"/>
</dbReference>
<evidence type="ECO:0000256" key="3">
    <source>
        <dbReference type="ARBA" id="ARBA00023082"/>
    </source>
</evidence>
<comment type="similarity">
    <text evidence="1">Belongs to the sigma-70 factor family. ECF subfamily.</text>
</comment>
<gene>
    <name evidence="7" type="ORF">DXA50_17565</name>
</gene>
<dbReference type="GO" id="GO:0006352">
    <property type="term" value="P:DNA-templated transcription initiation"/>
    <property type="evidence" value="ECO:0007669"/>
    <property type="project" value="InterPro"/>
</dbReference>
<feature type="domain" description="RNA polymerase sigma factor 70 region 4 type 2" evidence="6">
    <location>
        <begin position="120"/>
        <end position="170"/>
    </location>
</feature>
<sequence>MEFGDAKLVYRLNHKDDKVWEELFNSYYESLCNHAYRILLDESVTEDIVQEVFVKLWDGRAVFENEKALTVYLYRSVTNNALKYLRDRDVEEVRLKLWSEVEQEMTEEDFSSVVREEVLRKLRELIELLPEERKKIILMSMEGMSGEEIATQLGVTIHTVKQQKYRAYKFIKEQLGSYWSVAMIFFL</sequence>
<dbReference type="Gene3D" id="1.10.1740.10">
    <property type="match status" value="1"/>
</dbReference>
<dbReference type="EMBL" id="QSCR01000042">
    <property type="protein sequence ID" value="RGY12572.1"/>
    <property type="molecule type" value="Genomic_DNA"/>
</dbReference>
<feature type="domain" description="RNA polymerase sigma-70 region 2" evidence="5">
    <location>
        <begin position="23"/>
        <end position="89"/>
    </location>
</feature>
<dbReference type="PANTHER" id="PTHR43133">
    <property type="entry name" value="RNA POLYMERASE ECF-TYPE SIGMA FACTO"/>
    <property type="match status" value="1"/>
</dbReference>
<dbReference type="AlphaFoldDB" id="A0A413IIQ6"/>
<dbReference type="NCBIfam" id="TIGR02937">
    <property type="entry name" value="sigma70-ECF"/>
    <property type="match status" value="1"/>
</dbReference>